<sequence length="635" mass="72219">MWYCKVTSHIGWLAVYHNLSTEGYLKNNLSDIELELIYNYTMKEEDANFVRPGSITVYAGYEADAERNILVDETLRWSDVDFYITPGNRGIAVRLLFRYIKGYRDPHGKLRFDPQRTFTFLPTKTTRYHLDLAFILTGLAFQRGLFGPEFPTIESLHLCKTFQLPKVDRVNAHPILLQSTKGDTLFETKAMKTAGLNARLKTTLLTLGFVQRFTMYSFRRTAIIETRQNEGTEEARELATHAPGTTSIYAYDNIGNSDKDITAVRLGEPGVAREEIRRLFNQALQVKADIESSFENGPVMVSGLRREMDEFVRSSCDTDEACQTVGKAYEAFIKELVIMKRGEDISKQQIRRAIDSLSIADEEKINLHTKLDELQRTNKAVRKEATKKFIKKFKETKIQEIVKSTTIAEVEARMGAKGHLGRRPREVQKHLIGLVNSLDKDDHGEDSSLVNEEVEEEALRDPREESEAWKDLPEKVVLESEEPDNETERSTLKDRLTHLAAFIKAGEGTFLLPENATLPTVPITTPGPSTVASRALESSNSQRVSNSPGTTFQCHLCFLDWTAPAEKKQKIYRNIELDRHLSTDYHSRLSILKRIAENEQRLQGSGKLACQICDDAQFATPFKLVDHMNKVHGYN</sequence>
<dbReference type="Proteomes" id="UP000297527">
    <property type="component" value="Unassembled WGS sequence"/>
</dbReference>
<keyword evidence="1" id="KW-0175">Coiled coil</keyword>
<accession>A0A4Z1H945</accession>
<feature type="coiled-coil region" evidence="1">
    <location>
        <begin position="357"/>
        <end position="384"/>
    </location>
</feature>
<evidence type="ECO:0000313" key="4">
    <source>
        <dbReference type="Proteomes" id="UP000297527"/>
    </source>
</evidence>
<gene>
    <name evidence="3" type="ORF">BCON_0680g00020</name>
</gene>
<evidence type="ECO:0000313" key="3">
    <source>
        <dbReference type="EMBL" id="TGO43982.1"/>
    </source>
</evidence>
<evidence type="ECO:0000256" key="1">
    <source>
        <dbReference type="SAM" id="Coils"/>
    </source>
</evidence>
<keyword evidence="4" id="KW-1185">Reference proteome</keyword>
<dbReference type="AlphaFoldDB" id="A0A4Z1H945"/>
<proteinExistence type="predicted"/>
<reference evidence="3 4" key="1">
    <citation type="submission" date="2017-12" db="EMBL/GenBank/DDBJ databases">
        <title>Comparative genomics of Botrytis spp.</title>
        <authorList>
            <person name="Valero-Jimenez C.A."/>
            <person name="Tapia P."/>
            <person name="Veloso J."/>
            <person name="Silva-Moreno E."/>
            <person name="Staats M."/>
            <person name="Valdes J.H."/>
            <person name="Van Kan J.A.L."/>
        </authorList>
    </citation>
    <scope>NUCLEOTIDE SEQUENCE [LARGE SCALE GENOMIC DNA]</scope>
    <source>
        <strain evidence="3 4">MUCL11595</strain>
    </source>
</reference>
<dbReference type="OrthoDB" id="3799483at2759"/>
<evidence type="ECO:0000256" key="2">
    <source>
        <dbReference type="SAM" id="MobiDB-lite"/>
    </source>
</evidence>
<protein>
    <submittedName>
        <fullName evidence="3">Uncharacterized protein</fullName>
    </submittedName>
</protein>
<organism evidence="3 4">
    <name type="scientific">Botryotinia convoluta</name>
    <dbReference type="NCBI Taxonomy" id="54673"/>
    <lineage>
        <taxon>Eukaryota</taxon>
        <taxon>Fungi</taxon>
        <taxon>Dikarya</taxon>
        <taxon>Ascomycota</taxon>
        <taxon>Pezizomycotina</taxon>
        <taxon>Leotiomycetes</taxon>
        <taxon>Helotiales</taxon>
        <taxon>Sclerotiniaceae</taxon>
        <taxon>Botryotinia</taxon>
    </lineage>
</organism>
<feature type="compositionally biased region" description="Basic and acidic residues" evidence="2">
    <location>
        <begin position="457"/>
        <end position="472"/>
    </location>
</feature>
<feature type="region of interest" description="Disordered" evidence="2">
    <location>
        <begin position="438"/>
        <end position="472"/>
    </location>
</feature>
<name>A0A4Z1H945_9HELO</name>
<dbReference type="EMBL" id="PQXN01000678">
    <property type="protein sequence ID" value="TGO43982.1"/>
    <property type="molecule type" value="Genomic_DNA"/>
</dbReference>
<comment type="caution">
    <text evidence="3">The sequence shown here is derived from an EMBL/GenBank/DDBJ whole genome shotgun (WGS) entry which is preliminary data.</text>
</comment>